<dbReference type="Pfam" id="PF03704">
    <property type="entry name" value="BTAD"/>
    <property type="match status" value="1"/>
</dbReference>
<dbReference type="EMBL" id="JADQDF010000001">
    <property type="protein sequence ID" value="MBW0128435.1"/>
    <property type="molecule type" value="Genomic_DNA"/>
</dbReference>
<organism evidence="5 6">
    <name type="scientific">Pseudonocardia oceani</name>
    <dbReference type="NCBI Taxonomy" id="2792013"/>
    <lineage>
        <taxon>Bacteria</taxon>
        <taxon>Bacillati</taxon>
        <taxon>Actinomycetota</taxon>
        <taxon>Actinomycetes</taxon>
        <taxon>Pseudonocardiales</taxon>
        <taxon>Pseudonocardiaceae</taxon>
        <taxon>Pseudonocardia</taxon>
    </lineage>
</organism>
<evidence type="ECO:0000313" key="5">
    <source>
        <dbReference type="EMBL" id="MBW0128435.1"/>
    </source>
</evidence>
<dbReference type="InterPro" id="IPR001867">
    <property type="entry name" value="OmpR/PhoB-type_DNA-bd"/>
</dbReference>
<protein>
    <submittedName>
        <fullName evidence="5">Tetratricopeptide repeat protein</fullName>
    </submittedName>
</protein>
<feature type="DNA-binding region" description="OmpR/PhoB-type" evidence="2">
    <location>
        <begin position="1"/>
        <end position="96"/>
    </location>
</feature>
<evidence type="ECO:0000256" key="1">
    <source>
        <dbReference type="ARBA" id="ARBA00023125"/>
    </source>
</evidence>
<dbReference type="PROSITE" id="PS51755">
    <property type="entry name" value="OMPR_PHOB"/>
    <property type="match status" value="1"/>
</dbReference>
<dbReference type="PANTHER" id="PTHR47691:SF3">
    <property type="entry name" value="HTH-TYPE TRANSCRIPTIONAL REGULATOR RV0890C-RELATED"/>
    <property type="match status" value="1"/>
</dbReference>
<name>A0ABS6U892_9PSEU</name>
<dbReference type="RefSeq" id="WP_218595711.1">
    <property type="nucleotide sequence ID" value="NZ_JADQDF010000001.1"/>
</dbReference>
<evidence type="ECO:0000259" key="4">
    <source>
        <dbReference type="PROSITE" id="PS51755"/>
    </source>
</evidence>
<dbReference type="Proteomes" id="UP000694300">
    <property type="component" value="Unassembled WGS sequence"/>
</dbReference>
<evidence type="ECO:0000313" key="6">
    <source>
        <dbReference type="Proteomes" id="UP000694300"/>
    </source>
</evidence>
<keyword evidence="1 2" id="KW-0238">DNA-binding</keyword>
<sequence>MGGIDFRLLGPLEVRVRGESVRVPGAAERALLALLLLAGRHAVPATTLVDQLWGSAELPVDPMNALQLRVSKLRRSLSAHGEDVVVRDGVGYRMDVDPDAVDVQRFVGAVRRGRALARVREATGAVRALGEYDAAFRLWRGDPLIDFVTHEWAAIEATRLSQMRLAALAERAEIGLGIGRHGEVIADLGPLVASEPTQERLVGLLITALYRDGRQTEALEVFARTRAVLDDELGLEPSAELRALHQRVLRQDPRLDPAPASAEAAASSQPAGNIPAEVTPLVGRADELSSMGELLGSTRLLTLVGPGGAGKTALSLALARSRTSAYPGGASVVGLAAVTADGDVVLAVADALGVPLDGAAHGSQASTRLVSYLARRELLLVLDNCEHVIDAAARLAVEILAGCPRVTIMATSREALAVPGEVQVTVAPLAVPPVGTAPERVLSYPAAELFVQRAAAVRRGFRLDDSDLVAVARVVTALDGMPLALELAAARASSLSPTELADRLADRFALLRGGARTADARHRALRATVDWSHTLLTGPEQVLFRRMAVFHGGWTLDAAEAVAAGPGVERNQVLDLLGRLVDQSMVIAEPGLPTRYRMLQTLQQYADEQLETAGERDDVAARHAGWFRELAETAEDSLRGRGQRLTLRRLRTEQSNLRAALAWLGADPSRLEERLLLAGALGWFWHLGRHIEGRAILRGLPGEGGSPAARARALQAVSLVERPRACLVHPSSRCEEAARTSLALFSEIGDARRAAVSRVLLAVQGVTGVDPDGSERLLEEAEQQFSRDDDVWGRAVVAFVRLETFLKAGDEDRALPAGRAAADAFRALDDPWGLSAVLYHLGWGLRQLGRYTEAVPVLEEAIAVAASADLHNTVQWALADLGIAHVHLGHPGSARRCFDRARSASE</sequence>
<dbReference type="CDD" id="cd15831">
    <property type="entry name" value="BTAD"/>
    <property type="match status" value="1"/>
</dbReference>
<dbReference type="Pfam" id="PF13424">
    <property type="entry name" value="TPR_12"/>
    <property type="match status" value="1"/>
</dbReference>
<dbReference type="PANTHER" id="PTHR47691">
    <property type="entry name" value="REGULATOR-RELATED"/>
    <property type="match status" value="1"/>
</dbReference>
<proteinExistence type="predicted"/>
<comment type="caution">
    <text evidence="5">The sequence shown here is derived from an EMBL/GenBank/DDBJ whole genome shotgun (WGS) entry which is preliminary data.</text>
</comment>
<feature type="compositionally biased region" description="Low complexity" evidence="3">
    <location>
        <begin position="257"/>
        <end position="271"/>
    </location>
</feature>
<feature type="domain" description="OmpR/PhoB-type" evidence="4">
    <location>
        <begin position="1"/>
        <end position="96"/>
    </location>
</feature>
<reference evidence="5 6" key="1">
    <citation type="submission" date="2020-11" db="EMBL/GenBank/DDBJ databases">
        <title>Pseudonocardia abyssalis sp. nov. and Pseudonocardia oceani sp. nov., description and phylogenomic analysis of two novel actinomycetes isolated from the deep Southern Ocean.</title>
        <authorList>
            <person name="Parra J."/>
        </authorList>
    </citation>
    <scope>NUCLEOTIDE SEQUENCE [LARGE SCALE GENOMIC DNA]</scope>
    <source>
        <strain evidence="6">KRD185</strain>
    </source>
</reference>
<feature type="region of interest" description="Disordered" evidence="3">
    <location>
        <begin position="255"/>
        <end position="275"/>
    </location>
</feature>
<dbReference type="InterPro" id="IPR005158">
    <property type="entry name" value="BTAD"/>
</dbReference>
<evidence type="ECO:0000256" key="3">
    <source>
        <dbReference type="SAM" id="MobiDB-lite"/>
    </source>
</evidence>
<gene>
    <name evidence="5" type="ORF">I4I82_12120</name>
</gene>
<accession>A0ABS6U892</accession>
<keyword evidence="6" id="KW-1185">Reference proteome</keyword>
<evidence type="ECO:0000256" key="2">
    <source>
        <dbReference type="PROSITE-ProRule" id="PRU01091"/>
    </source>
</evidence>
<dbReference type="SMART" id="SM00862">
    <property type="entry name" value="Trans_reg_C"/>
    <property type="match status" value="1"/>
</dbReference>
<dbReference type="Pfam" id="PF00486">
    <property type="entry name" value="Trans_reg_C"/>
    <property type="match status" value="1"/>
</dbReference>
<dbReference type="SMART" id="SM01043">
    <property type="entry name" value="BTAD"/>
    <property type="match status" value="1"/>
</dbReference>